<dbReference type="InterPro" id="IPR011009">
    <property type="entry name" value="Kinase-like_dom_sf"/>
</dbReference>
<feature type="non-terminal residue" evidence="9">
    <location>
        <position position="144"/>
    </location>
</feature>
<evidence type="ECO:0000256" key="5">
    <source>
        <dbReference type="ARBA" id="ARBA00022777"/>
    </source>
</evidence>
<protein>
    <recommendedName>
        <fullName evidence="1">non-specific serine/threonine protein kinase</fullName>
        <ecNumber evidence="1">2.7.11.1</ecNumber>
    </recommendedName>
</protein>
<comment type="catalytic activity">
    <reaction evidence="8">
        <text>L-seryl-[protein] + ATP = O-phospho-L-seryl-[protein] + ADP + H(+)</text>
        <dbReference type="Rhea" id="RHEA:17989"/>
        <dbReference type="Rhea" id="RHEA-COMP:9863"/>
        <dbReference type="Rhea" id="RHEA-COMP:11604"/>
        <dbReference type="ChEBI" id="CHEBI:15378"/>
        <dbReference type="ChEBI" id="CHEBI:29999"/>
        <dbReference type="ChEBI" id="CHEBI:30616"/>
        <dbReference type="ChEBI" id="CHEBI:83421"/>
        <dbReference type="ChEBI" id="CHEBI:456216"/>
        <dbReference type="EC" id="2.7.11.1"/>
    </reaction>
</comment>
<dbReference type="AlphaFoldDB" id="A0A319CU24"/>
<evidence type="ECO:0000256" key="3">
    <source>
        <dbReference type="ARBA" id="ARBA00022679"/>
    </source>
</evidence>
<proteinExistence type="predicted"/>
<evidence type="ECO:0000313" key="9">
    <source>
        <dbReference type="EMBL" id="PYH88250.1"/>
    </source>
</evidence>
<dbReference type="PANTHER" id="PTHR47634">
    <property type="entry name" value="PROTEIN KINASE DOMAIN-CONTAINING PROTEIN-RELATED"/>
    <property type="match status" value="1"/>
</dbReference>
<gene>
    <name evidence="9" type="ORF">BO71DRAFT_311402</name>
</gene>
<dbReference type="EC" id="2.7.11.1" evidence="1"/>
<dbReference type="PANTHER" id="PTHR47634:SF9">
    <property type="entry name" value="PROTEIN KINASE DOMAIN-CONTAINING PROTEIN-RELATED"/>
    <property type="match status" value="1"/>
</dbReference>
<dbReference type="STRING" id="1448320.A0A319CU24"/>
<evidence type="ECO:0000256" key="2">
    <source>
        <dbReference type="ARBA" id="ARBA00022527"/>
    </source>
</evidence>
<dbReference type="Gene3D" id="3.30.200.20">
    <property type="entry name" value="Phosphorylase Kinase, domain 1"/>
    <property type="match status" value="1"/>
</dbReference>
<dbReference type="Proteomes" id="UP000247810">
    <property type="component" value="Unassembled WGS sequence"/>
</dbReference>
<organism evidence="9 10">
    <name type="scientific">Aspergillus ellipticus CBS 707.79</name>
    <dbReference type="NCBI Taxonomy" id="1448320"/>
    <lineage>
        <taxon>Eukaryota</taxon>
        <taxon>Fungi</taxon>
        <taxon>Dikarya</taxon>
        <taxon>Ascomycota</taxon>
        <taxon>Pezizomycotina</taxon>
        <taxon>Eurotiomycetes</taxon>
        <taxon>Eurotiomycetidae</taxon>
        <taxon>Eurotiales</taxon>
        <taxon>Aspergillaceae</taxon>
        <taxon>Aspergillus</taxon>
        <taxon>Aspergillus subgen. Circumdati</taxon>
    </lineage>
</organism>
<keyword evidence="5" id="KW-0418">Kinase</keyword>
<keyword evidence="6" id="KW-0067">ATP-binding</keyword>
<evidence type="ECO:0000256" key="1">
    <source>
        <dbReference type="ARBA" id="ARBA00012513"/>
    </source>
</evidence>
<dbReference type="GO" id="GO:0005524">
    <property type="term" value="F:ATP binding"/>
    <property type="evidence" value="ECO:0007669"/>
    <property type="project" value="UniProtKB-KW"/>
</dbReference>
<keyword evidence="10" id="KW-1185">Reference proteome</keyword>
<feature type="non-terminal residue" evidence="9">
    <location>
        <position position="1"/>
    </location>
</feature>
<keyword evidence="3" id="KW-0808">Transferase</keyword>
<dbReference type="GO" id="GO:0000245">
    <property type="term" value="P:spliceosomal complex assembly"/>
    <property type="evidence" value="ECO:0007669"/>
    <property type="project" value="TreeGrafter"/>
</dbReference>
<dbReference type="OrthoDB" id="5979581at2759"/>
<dbReference type="EMBL" id="KZ826112">
    <property type="protein sequence ID" value="PYH88250.1"/>
    <property type="molecule type" value="Genomic_DNA"/>
</dbReference>
<dbReference type="GO" id="GO:0004674">
    <property type="term" value="F:protein serine/threonine kinase activity"/>
    <property type="evidence" value="ECO:0007669"/>
    <property type="project" value="UniProtKB-KW"/>
</dbReference>
<sequence>PIFKYVPLEGVERLEKYQLGGYHPIVVGELLHTRYRVVHKLGYGTYSTTWLCRDYQTEIYVAVKVGTGDSKQQEVDILSLLHEDSPSDKHPGRDLVPPVLDRFNIHGPNGTHPCYVTAPAMCSISGVKDGSYNRLFLARTARSL</sequence>
<accession>A0A319CU24</accession>
<dbReference type="InterPro" id="IPR051334">
    <property type="entry name" value="SRPK"/>
</dbReference>
<evidence type="ECO:0000256" key="4">
    <source>
        <dbReference type="ARBA" id="ARBA00022741"/>
    </source>
</evidence>
<reference evidence="9 10" key="1">
    <citation type="submission" date="2018-02" db="EMBL/GenBank/DDBJ databases">
        <title>The genomes of Aspergillus section Nigri reveals drivers in fungal speciation.</title>
        <authorList>
            <consortium name="DOE Joint Genome Institute"/>
            <person name="Vesth T.C."/>
            <person name="Nybo J."/>
            <person name="Theobald S."/>
            <person name="Brandl J."/>
            <person name="Frisvad J.C."/>
            <person name="Nielsen K.F."/>
            <person name="Lyhne E.K."/>
            <person name="Kogle M.E."/>
            <person name="Kuo A."/>
            <person name="Riley R."/>
            <person name="Clum A."/>
            <person name="Nolan M."/>
            <person name="Lipzen A."/>
            <person name="Salamov A."/>
            <person name="Henrissat B."/>
            <person name="Wiebenga A."/>
            <person name="De vries R.P."/>
            <person name="Grigoriev I.V."/>
            <person name="Mortensen U.H."/>
            <person name="Andersen M.R."/>
            <person name="Baker S.E."/>
        </authorList>
    </citation>
    <scope>NUCLEOTIDE SEQUENCE [LARGE SCALE GENOMIC DNA]</scope>
    <source>
        <strain evidence="9 10">CBS 707.79</strain>
    </source>
</reference>
<dbReference type="GO" id="GO:0050684">
    <property type="term" value="P:regulation of mRNA processing"/>
    <property type="evidence" value="ECO:0007669"/>
    <property type="project" value="TreeGrafter"/>
</dbReference>
<keyword evidence="2" id="KW-0723">Serine/threonine-protein kinase</keyword>
<dbReference type="VEuPathDB" id="FungiDB:BO71DRAFT_311402"/>
<evidence type="ECO:0000256" key="6">
    <source>
        <dbReference type="ARBA" id="ARBA00022840"/>
    </source>
</evidence>
<evidence type="ECO:0000313" key="10">
    <source>
        <dbReference type="Proteomes" id="UP000247810"/>
    </source>
</evidence>
<comment type="catalytic activity">
    <reaction evidence="7">
        <text>L-threonyl-[protein] + ATP = O-phospho-L-threonyl-[protein] + ADP + H(+)</text>
        <dbReference type="Rhea" id="RHEA:46608"/>
        <dbReference type="Rhea" id="RHEA-COMP:11060"/>
        <dbReference type="Rhea" id="RHEA-COMP:11605"/>
        <dbReference type="ChEBI" id="CHEBI:15378"/>
        <dbReference type="ChEBI" id="CHEBI:30013"/>
        <dbReference type="ChEBI" id="CHEBI:30616"/>
        <dbReference type="ChEBI" id="CHEBI:61977"/>
        <dbReference type="ChEBI" id="CHEBI:456216"/>
        <dbReference type="EC" id="2.7.11.1"/>
    </reaction>
</comment>
<dbReference type="SUPFAM" id="SSF56112">
    <property type="entry name" value="Protein kinase-like (PK-like)"/>
    <property type="match status" value="1"/>
</dbReference>
<evidence type="ECO:0000256" key="8">
    <source>
        <dbReference type="ARBA" id="ARBA00048679"/>
    </source>
</evidence>
<evidence type="ECO:0000256" key="7">
    <source>
        <dbReference type="ARBA" id="ARBA00047899"/>
    </source>
</evidence>
<name>A0A319CU24_9EURO</name>
<keyword evidence="4" id="KW-0547">Nucleotide-binding</keyword>